<dbReference type="AlphaFoldDB" id="A0AAD1YAD6"/>
<evidence type="ECO:0000313" key="1">
    <source>
        <dbReference type="EMBL" id="CAI3539531.1"/>
    </source>
</evidence>
<gene>
    <name evidence="1" type="ORF">CNEO2_100097</name>
</gene>
<comment type="caution">
    <text evidence="1">The sequence shown here is derived from an EMBL/GenBank/DDBJ whole genome shotgun (WGS) entry which is preliminary data.</text>
</comment>
<accession>A0AAD1YAD6</accession>
<proteinExistence type="predicted"/>
<reference evidence="1" key="1">
    <citation type="submission" date="2022-10" db="EMBL/GenBank/DDBJ databases">
        <authorList>
            <person name="Aires J."/>
            <person name="Mesa V."/>
        </authorList>
    </citation>
    <scope>NUCLEOTIDE SEQUENCE</scope>
    <source>
        <strain evidence="1">Clostridium neonatale JD116</strain>
    </source>
</reference>
<evidence type="ECO:0000313" key="2">
    <source>
        <dbReference type="Proteomes" id="UP001189143"/>
    </source>
</evidence>
<dbReference type="Proteomes" id="UP001189143">
    <property type="component" value="Unassembled WGS sequence"/>
</dbReference>
<protein>
    <submittedName>
        <fullName evidence="1">Uncharacterized protein</fullName>
    </submittedName>
</protein>
<dbReference type="RefSeq" id="WP_317049801.1">
    <property type="nucleotide sequence ID" value="NZ_CAMRXC010000251.1"/>
</dbReference>
<dbReference type="EMBL" id="CAMTCP010000011">
    <property type="protein sequence ID" value="CAI3539531.1"/>
    <property type="molecule type" value="Genomic_DNA"/>
</dbReference>
<name>A0AAD1YAD6_9CLOT</name>
<sequence>MKPIKTEHTNSILKAPKGQEDSVIDLPITRLCLEDGTHVVESCWQLSKEELEQVEKTGNIYFACMGDTHPPILLSFKSLAES</sequence>
<organism evidence="1 2">
    <name type="scientific">Clostridium neonatale</name>
    <dbReference type="NCBI Taxonomy" id="137838"/>
    <lineage>
        <taxon>Bacteria</taxon>
        <taxon>Bacillati</taxon>
        <taxon>Bacillota</taxon>
        <taxon>Clostridia</taxon>
        <taxon>Eubacteriales</taxon>
        <taxon>Clostridiaceae</taxon>
        <taxon>Clostridium</taxon>
    </lineage>
</organism>